<proteinExistence type="predicted"/>
<dbReference type="Gramene" id="AUR62023238-RA">
    <property type="protein sequence ID" value="AUR62023238-RA:cds"/>
    <property type="gene ID" value="AUR62023238"/>
</dbReference>
<dbReference type="PANTHER" id="PTHR34673:SF1">
    <property type="entry name" value="COLD-REGULATED PROTEIN"/>
    <property type="match status" value="1"/>
</dbReference>
<evidence type="ECO:0000256" key="1">
    <source>
        <dbReference type="SAM" id="Phobius"/>
    </source>
</evidence>
<sequence>MPMLGVPICVECGTRSNPCRCKIVGPTVGFLAFVVAAVVEWPVGALVYPFKHRKGRKIMGHPVSVVYPSVTNAIPI</sequence>
<dbReference type="RefSeq" id="XP_021755029.1">
    <property type="nucleotide sequence ID" value="XM_021899337.1"/>
</dbReference>
<keyword evidence="1" id="KW-0812">Transmembrane</keyword>
<accession>A0A803M465</accession>
<feature type="transmembrane region" description="Helical" evidence="1">
    <location>
        <begin position="30"/>
        <end position="50"/>
    </location>
</feature>
<keyword evidence="1" id="KW-0472">Membrane</keyword>
<dbReference type="EnsemblPlants" id="AUR62023238-RA">
    <property type="protein sequence ID" value="AUR62023238-RA:cds"/>
    <property type="gene ID" value="AUR62023238"/>
</dbReference>
<dbReference type="OMA" id="WPASIFC"/>
<dbReference type="AlphaFoldDB" id="A0A803M465"/>
<dbReference type="OrthoDB" id="4412445at2759"/>
<evidence type="ECO:0008006" key="4">
    <source>
        <dbReference type="Google" id="ProtNLM"/>
    </source>
</evidence>
<gene>
    <name evidence="2" type="primary">LOC110720329</name>
</gene>
<keyword evidence="1" id="KW-1133">Transmembrane helix</keyword>
<name>A0A803M465_CHEQI</name>
<keyword evidence="3" id="KW-1185">Reference proteome</keyword>
<evidence type="ECO:0000313" key="2">
    <source>
        <dbReference type="EnsemblPlants" id="AUR62023238-RA:cds"/>
    </source>
</evidence>
<organism evidence="2 3">
    <name type="scientific">Chenopodium quinoa</name>
    <name type="common">Quinoa</name>
    <dbReference type="NCBI Taxonomy" id="63459"/>
    <lineage>
        <taxon>Eukaryota</taxon>
        <taxon>Viridiplantae</taxon>
        <taxon>Streptophyta</taxon>
        <taxon>Embryophyta</taxon>
        <taxon>Tracheophyta</taxon>
        <taxon>Spermatophyta</taxon>
        <taxon>Magnoliopsida</taxon>
        <taxon>eudicotyledons</taxon>
        <taxon>Gunneridae</taxon>
        <taxon>Pentapetalae</taxon>
        <taxon>Caryophyllales</taxon>
        <taxon>Chenopodiaceae</taxon>
        <taxon>Chenopodioideae</taxon>
        <taxon>Atripliceae</taxon>
        <taxon>Chenopodium</taxon>
    </lineage>
</organism>
<protein>
    <recommendedName>
        <fullName evidence="4">Cold-regulated protein</fullName>
    </recommendedName>
</protein>
<dbReference type="PANTHER" id="PTHR34673">
    <property type="entry name" value="COLD-REGULATED PROTEIN"/>
    <property type="match status" value="1"/>
</dbReference>
<reference evidence="2" key="2">
    <citation type="submission" date="2021-03" db="UniProtKB">
        <authorList>
            <consortium name="EnsemblPlants"/>
        </authorList>
    </citation>
    <scope>IDENTIFICATION</scope>
</reference>
<evidence type="ECO:0000313" key="3">
    <source>
        <dbReference type="Proteomes" id="UP000596660"/>
    </source>
</evidence>
<dbReference type="KEGG" id="cqi:110720329"/>
<reference evidence="2" key="1">
    <citation type="journal article" date="2017" name="Nature">
        <title>The genome of Chenopodium quinoa.</title>
        <authorList>
            <person name="Jarvis D.E."/>
            <person name="Ho Y.S."/>
            <person name="Lightfoot D.J."/>
            <person name="Schmoeckel S.M."/>
            <person name="Li B."/>
            <person name="Borm T.J.A."/>
            <person name="Ohyanagi H."/>
            <person name="Mineta K."/>
            <person name="Michell C.T."/>
            <person name="Saber N."/>
            <person name="Kharbatia N.M."/>
            <person name="Rupper R.R."/>
            <person name="Sharp A.R."/>
            <person name="Dally N."/>
            <person name="Boughton B.A."/>
            <person name="Woo Y.H."/>
            <person name="Gao G."/>
            <person name="Schijlen E.G.W.M."/>
            <person name="Guo X."/>
            <person name="Momin A.A."/>
            <person name="Negrao S."/>
            <person name="Al-Babili S."/>
            <person name="Gehring C."/>
            <person name="Roessner U."/>
            <person name="Jung C."/>
            <person name="Murphy K."/>
            <person name="Arold S.T."/>
            <person name="Gojobori T."/>
            <person name="van der Linden C.G."/>
            <person name="van Loo E.N."/>
            <person name="Jellen E.N."/>
            <person name="Maughan P.J."/>
            <person name="Tester M."/>
        </authorList>
    </citation>
    <scope>NUCLEOTIDE SEQUENCE [LARGE SCALE GENOMIC DNA]</scope>
    <source>
        <strain evidence="2">cv. PI 614886</strain>
    </source>
</reference>
<dbReference type="Proteomes" id="UP000596660">
    <property type="component" value="Unplaced"/>
</dbReference>
<dbReference type="GeneID" id="110720329"/>